<gene>
    <name evidence="3" type="primary">LOC130465666</name>
</gene>
<dbReference type="GeneID" id="130465666"/>
<feature type="domain" description="Reverse transcriptase" evidence="1">
    <location>
        <begin position="1"/>
        <end position="177"/>
    </location>
</feature>
<reference evidence="3" key="2">
    <citation type="submission" date="2025-08" db="UniProtKB">
        <authorList>
            <consortium name="RefSeq"/>
        </authorList>
    </citation>
    <scope>IDENTIFICATION</scope>
    <source>
        <tissue evidence="3">Leaf</tissue>
    </source>
</reference>
<evidence type="ECO:0000313" key="2">
    <source>
        <dbReference type="Proteomes" id="UP000813463"/>
    </source>
</evidence>
<dbReference type="PANTHER" id="PTHR31635:SF196">
    <property type="entry name" value="REVERSE TRANSCRIPTASE DOMAIN-CONTAINING PROTEIN-RELATED"/>
    <property type="match status" value="1"/>
</dbReference>
<dbReference type="RefSeq" id="XP_056690497.1">
    <property type="nucleotide sequence ID" value="XM_056834519.1"/>
</dbReference>
<evidence type="ECO:0000259" key="1">
    <source>
        <dbReference type="PROSITE" id="PS50878"/>
    </source>
</evidence>
<protein>
    <submittedName>
        <fullName evidence="3">Secreted RxLR effector protein 78-like</fullName>
    </submittedName>
</protein>
<name>A0ABM3R4G3_SPIOL</name>
<accession>A0ABM3R4G3</accession>
<dbReference type="InterPro" id="IPR000477">
    <property type="entry name" value="RT_dom"/>
</dbReference>
<dbReference type="PANTHER" id="PTHR31635">
    <property type="entry name" value="REVERSE TRANSCRIPTASE DOMAIN-CONTAINING PROTEIN-RELATED"/>
    <property type="match status" value="1"/>
</dbReference>
<keyword evidence="2" id="KW-1185">Reference proteome</keyword>
<dbReference type="Proteomes" id="UP000813463">
    <property type="component" value="Chromosome 1"/>
</dbReference>
<sequence>MHSAIGDVASEFQYGFIPERQISDNILLSTVLIRGYTRAHVSLGCLLKVDLKKAYDSINRSLIKDIMVELGFPDCFIKWVFTCITTVSYNILINGRPTKPFSAKKGLRQGDLMSPFMFAIGIEYLTRNLQQLQAQPDFNFHLKCEKLAITHLMFADDLLMFSRDDIQSIQMMSASFT</sequence>
<proteinExistence type="predicted"/>
<organism evidence="2 3">
    <name type="scientific">Spinacia oleracea</name>
    <name type="common">Spinach</name>
    <dbReference type="NCBI Taxonomy" id="3562"/>
    <lineage>
        <taxon>Eukaryota</taxon>
        <taxon>Viridiplantae</taxon>
        <taxon>Streptophyta</taxon>
        <taxon>Embryophyta</taxon>
        <taxon>Tracheophyta</taxon>
        <taxon>Spermatophyta</taxon>
        <taxon>Magnoliopsida</taxon>
        <taxon>eudicotyledons</taxon>
        <taxon>Gunneridae</taxon>
        <taxon>Pentapetalae</taxon>
        <taxon>Caryophyllales</taxon>
        <taxon>Chenopodiaceae</taxon>
        <taxon>Chenopodioideae</taxon>
        <taxon>Anserineae</taxon>
        <taxon>Spinacia</taxon>
    </lineage>
</organism>
<reference evidence="2" key="1">
    <citation type="journal article" date="2021" name="Nat. Commun.">
        <title>Genomic analyses provide insights into spinach domestication and the genetic basis of agronomic traits.</title>
        <authorList>
            <person name="Cai X."/>
            <person name="Sun X."/>
            <person name="Xu C."/>
            <person name="Sun H."/>
            <person name="Wang X."/>
            <person name="Ge C."/>
            <person name="Zhang Z."/>
            <person name="Wang Q."/>
            <person name="Fei Z."/>
            <person name="Jiao C."/>
            <person name="Wang Q."/>
        </authorList>
    </citation>
    <scope>NUCLEOTIDE SEQUENCE [LARGE SCALE GENOMIC DNA]</scope>
    <source>
        <strain evidence="2">cv. Varoflay</strain>
    </source>
</reference>
<evidence type="ECO:0000313" key="3">
    <source>
        <dbReference type="RefSeq" id="XP_056690497.1"/>
    </source>
</evidence>
<dbReference type="Pfam" id="PF00078">
    <property type="entry name" value="RVT_1"/>
    <property type="match status" value="1"/>
</dbReference>
<dbReference type="PROSITE" id="PS50878">
    <property type="entry name" value="RT_POL"/>
    <property type="match status" value="1"/>
</dbReference>